<feature type="domain" description="CobQ/CobB/MinD/ParA nucleotide binding" evidence="2">
    <location>
        <begin position="5"/>
        <end position="238"/>
    </location>
</feature>
<dbReference type="GO" id="GO:0051782">
    <property type="term" value="P:negative regulation of cell division"/>
    <property type="evidence" value="ECO:0007669"/>
    <property type="project" value="TreeGrafter"/>
</dbReference>
<feature type="compositionally biased region" description="Gly residues" evidence="1">
    <location>
        <begin position="278"/>
        <end position="294"/>
    </location>
</feature>
<dbReference type="GO" id="GO:0005524">
    <property type="term" value="F:ATP binding"/>
    <property type="evidence" value="ECO:0007669"/>
    <property type="project" value="TreeGrafter"/>
</dbReference>
<organism evidence="3 4">
    <name type="scientific">Haloglomus irregulare</name>
    <dbReference type="NCBI Taxonomy" id="2234134"/>
    <lineage>
        <taxon>Archaea</taxon>
        <taxon>Methanobacteriati</taxon>
        <taxon>Methanobacteriota</taxon>
        <taxon>Stenosarchaea group</taxon>
        <taxon>Halobacteria</taxon>
        <taxon>Halobacteriales</taxon>
        <taxon>Natronomonadaceae</taxon>
        <taxon>Haloglomus</taxon>
    </lineage>
</organism>
<evidence type="ECO:0000313" key="3">
    <source>
        <dbReference type="EMBL" id="TSD09562.1"/>
    </source>
</evidence>
<dbReference type="Gene3D" id="3.40.50.300">
    <property type="entry name" value="P-loop containing nucleotide triphosphate hydrolases"/>
    <property type="match status" value="1"/>
</dbReference>
<dbReference type="Proteomes" id="UP000319894">
    <property type="component" value="Unassembled WGS sequence"/>
</dbReference>
<dbReference type="GO" id="GO:0009898">
    <property type="term" value="C:cytoplasmic side of plasma membrane"/>
    <property type="evidence" value="ECO:0007669"/>
    <property type="project" value="TreeGrafter"/>
</dbReference>
<dbReference type="Pfam" id="PF01656">
    <property type="entry name" value="CbiA"/>
    <property type="match status" value="1"/>
</dbReference>
<feature type="region of interest" description="Disordered" evidence="1">
    <location>
        <begin position="274"/>
        <end position="329"/>
    </location>
</feature>
<sequence>MDIYAVAGGDGSGKTTTALNAAVAFRADGQYAAVLDADTSGNVTELLGLDHEAMLADVIDGDADVRAATTEHELSPASVPESDLLAYRESLTEDRTTFRSGDAETAGVEGTDFPDVDAVPVIAGWPSERGLASVGTEVLADVLQGLAMAYDAIVVDTGGESVAATAPVGVADGVVITTTPDETHVRTANGTAIECQRNGAPLIGTVLNRATDRTDIGGIAEEVGMEAAGVVPVDDRMASLEPVRYSVPDAPAAKAYDRLVDGFGDWSRAVAAEARGAADGGGPSASASGDGGPADDGVAGTAAADEGDDGGDDADDDDEGGLLGRFIGD</sequence>
<name>A0A554MWQ8_9EURY</name>
<accession>A0A554MWQ8</accession>
<dbReference type="PANTHER" id="PTHR43384">
    <property type="entry name" value="SEPTUM SITE-DETERMINING PROTEIN MIND HOMOLOG, CHLOROPLASTIC-RELATED"/>
    <property type="match status" value="1"/>
</dbReference>
<gene>
    <name evidence="3" type="ORF">DP107_15605</name>
</gene>
<dbReference type="InterPro" id="IPR027417">
    <property type="entry name" value="P-loop_NTPase"/>
</dbReference>
<feature type="compositionally biased region" description="Acidic residues" evidence="1">
    <location>
        <begin position="305"/>
        <end position="320"/>
    </location>
</feature>
<reference evidence="3 4" key="1">
    <citation type="submission" date="2018-06" db="EMBL/GenBank/DDBJ databases">
        <title>Natronomonas sp. F16-60 a new haloarchaeon isolated from a solar saltern of Isla Cristina, Huelva, Spain.</title>
        <authorList>
            <person name="Duran-Viseras A."/>
            <person name="Sanchez-Porro C."/>
            <person name="Ventosa A."/>
        </authorList>
    </citation>
    <scope>NUCLEOTIDE SEQUENCE [LARGE SCALE GENOMIC DNA]</scope>
    <source>
        <strain evidence="3 4">F16-60</strain>
    </source>
</reference>
<dbReference type="EMBL" id="QMDX01000012">
    <property type="protein sequence ID" value="TSD09562.1"/>
    <property type="molecule type" value="Genomic_DNA"/>
</dbReference>
<feature type="compositionally biased region" description="Low complexity" evidence="1">
    <location>
        <begin position="295"/>
        <end position="304"/>
    </location>
</feature>
<dbReference type="PANTHER" id="PTHR43384:SF10">
    <property type="entry name" value="ATPASE INVOLVED IN CHROMOSOME PARTITIONING, PARA_MIND FAMILY"/>
    <property type="match status" value="1"/>
</dbReference>
<dbReference type="InterPro" id="IPR050625">
    <property type="entry name" value="ParA/MinD_ATPase"/>
</dbReference>
<proteinExistence type="predicted"/>
<dbReference type="InterPro" id="IPR002586">
    <property type="entry name" value="CobQ/CobB/MinD/ParA_Nub-bd_dom"/>
</dbReference>
<dbReference type="GO" id="GO:0005829">
    <property type="term" value="C:cytosol"/>
    <property type="evidence" value="ECO:0007669"/>
    <property type="project" value="TreeGrafter"/>
</dbReference>
<keyword evidence="4" id="KW-1185">Reference proteome</keyword>
<comment type="caution">
    <text evidence="3">The sequence shown here is derived from an EMBL/GenBank/DDBJ whole genome shotgun (WGS) entry which is preliminary data.</text>
</comment>
<dbReference type="AlphaFoldDB" id="A0A554MWQ8"/>
<protein>
    <recommendedName>
        <fullName evidence="2">CobQ/CobB/MinD/ParA nucleotide binding domain-containing protein</fullName>
    </recommendedName>
</protein>
<dbReference type="InParanoid" id="A0A554MWQ8"/>
<dbReference type="SUPFAM" id="SSF52540">
    <property type="entry name" value="P-loop containing nucleoside triphosphate hydrolases"/>
    <property type="match status" value="1"/>
</dbReference>
<dbReference type="GO" id="GO:0016887">
    <property type="term" value="F:ATP hydrolysis activity"/>
    <property type="evidence" value="ECO:0007669"/>
    <property type="project" value="TreeGrafter"/>
</dbReference>
<evidence type="ECO:0000313" key="4">
    <source>
        <dbReference type="Proteomes" id="UP000319894"/>
    </source>
</evidence>
<evidence type="ECO:0000259" key="2">
    <source>
        <dbReference type="Pfam" id="PF01656"/>
    </source>
</evidence>
<dbReference type="RefSeq" id="WP_144263070.1">
    <property type="nucleotide sequence ID" value="NZ_QMDX01000012.1"/>
</dbReference>
<evidence type="ECO:0000256" key="1">
    <source>
        <dbReference type="SAM" id="MobiDB-lite"/>
    </source>
</evidence>